<organism evidence="1 2">
    <name type="scientific">Consotaella salsifontis</name>
    <dbReference type="NCBI Taxonomy" id="1365950"/>
    <lineage>
        <taxon>Bacteria</taxon>
        <taxon>Pseudomonadati</taxon>
        <taxon>Pseudomonadota</taxon>
        <taxon>Alphaproteobacteria</taxon>
        <taxon>Hyphomicrobiales</taxon>
        <taxon>Aurantimonadaceae</taxon>
        <taxon>Consotaella</taxon>
    </lineage>
</organism>
<proteinExistence type="predicted"/>
<dbReference type="STRING" id="1365950.SAMN05428963_110115"/>
<evidence type="ECO:0000313" key="2">
    <source>
        <dbReference type="Proteomes" id="UP000190135"/>
    </source>
</evidence>
<reference evidence="1 2" key="1">
    <citation type="submission" date="2017-02" db="EMBL/GenBank/DDBJ databases">
        <authorList>
            <person name="Peterson S.W."/>
        </authorList>
    </citation>
    <scope>NUCLEOTIDE SEQUENCE [LARGE SCALE GENOMIC DNA]</scope>
    <source>
        <strain evidence="1 2">USBA 369</strain>
    </source>
</reference>
<dbReference type="RefSeq" id="WP_078709214.1">
    <property type="nucleotide sequence ID" value="NZ_FUXL01000010.1"/>
</dbReference>
<dbReference type="EMBL" id="FUXL01000010">
    <property type="protein sequence ID" value="SKA26723.1"/>
    <property type="molecule type" value="Genomic_DNA"/>
</dbReference>
<protein>
    <submittedName>
        <fullName evidence="1">Uncharacterized protein</fullName>
    </submittedName>
</protein>
<name>A0A1T4SEX0_9HYPH</name>
<evidence type="ECO:0000313" key="1">
    <source>
        <dbReference type="EMBL" id="SKA26723.1"/>
    </source>
</evidence>
<sequence length="77" mass="8072">MNPESPSGLALQERMARAIAAAVFSSQGDLEDDPKRPVMAARRRVAEEAAIAALQAIQPGDDLGGGLVAMPRSSIDR</sequence>
<accession>A0A1T4SEX0</accession>
<keyword evidence="2" id="KW-1185">Reference proteome</keyword>
<dbReference type="Proteomes" id="UP000190135">
    <property type="component" value="Unassembled WGS sequence"/>
</dbReference>
<gene>
    <name evidence="1" type="ORF">SAMN05428963_110115</name>
</gene>
<dbReference type="AlphaFoldDB" id="A0A1T4SEX0"/>